<gene>
    <name evidence="4" type="ORF">SADO_06537</name>
</gene>
<dbReference type="PROSITE" id="PS00211">
    <property type="entry name" value="ABC_TRANSPORTER_1"/>
    <property type="match status" value="1"/>
</dbReference>
<dbReference type="InterPro" id="IPR027417">
    <property type="entry name" value="P-loop_NTPase"/>
</dbReference>
<name>A0ABV2AZZ2_9GAMM</name>
<accession>A0ABV2AZZ2</accession>
<evidence type="ECO:0000256" key="2">
    <source>
        <dbReference type="ARBA" id="ARBA00022840"/>
    </source>
</evidence>
<dbReference type="EMBL" id="APND01000002">
    <property type="protein sequence ID" value="MES1928890.1"/>
    <property type="molecule type" value="Genomic_DNA"/>
</dbReference>
<keyword evidence="1" id="KW-0547">Nucleotide-binding</keyword>
<dbReference type="SUPFAM" id="SSF52540">
    <property type="entry name" value="P-loop containing nucleoside triphosphate hydrolases"/>
    <property type="match status" value="1"/>
</dbReference>
<protein>
    <submittedName>
        <fullName evidence="4">ABC transporter</fullName>
    </submittedName>
</protein>
<dbReference type="Pfam" id="PF00005">
    <property type="entry name" value="ABC_tran"/>
    <property type="match status" value="1"/>
</dbReference>
<evidence type="ECO:0000313" key="4">
    <source>
        <dbReference type="EMBL" id="MES1928890.1"/>
    </source>
</evidence>
<organism evidence="4 5">
    <name type="scientific">Salinisphaera dokdonensis CL-ES53</name>
    <dbReference type="NCBI Taxonomy" id="1304272"/>
    <lineage>
        <taxon>Bacteria</taxon>
        <taxon>Pseudomonadati</taxon>
        <taxon>Pseudomonadota</taxon>
        <taxon>Gammaproteobacteria</taxon>
        <taxon>Salinisphaerales</taxon>
        <taxon>Salinisphaeraceae</taxon>
        <taxon>Salinisphaera</taxon>
    </lineage>
</organism>
<keyword evidence="5" id="KW-1185">Reference proteome</keyword>
<dbReference type="InterPro" id="IPR003593">
    <property type="entry name" value="AAA+_ATPase"/>
</dbReference>
<keyword evidence="2" id="KW-0067">ATP-binding</keyword>
<dbReference type="InterPro" id="IPR017871">
    <property type="entry name" value="ABC_transporter-like_CS"/>
</dbReference>
<dbReference type="PANTHER" id="PTHR43119:SF1">
    <property type="entry name" value="ABC TRANSPORTER DOMAIN-CONTAINING PROTEIN"/>
    <property type="match status" value="1"/>
</dbReference>
<evidence type="ECO:0000256" key="1">
    <source>
        <dbReference type="ARBA" id="ARBA00022741"/>
    </source>
</evidence>
<dbReference type="RefSeq" id="WP_353110290.1">
    <property type="nucleotide sequence ID" value="NZ_APND01000002.1"/>
</dbReference>
<dbReference type="Gene3D" id="3.40.50.300">
    <property type="entry name" value="P-loop containing nucleotide triphosphate hydrolases"/>
    <property type="match status" value="1"/>
</dbReference>
<evidence type="ECO:0000259" key="3">
    <source>
        <dbReference type="PROSITE" id="PS50893"/>
    </source>
</evidence>
<reference evidence="4 5" key="1">
    <citation type="submission" date="2013-03" db="EMBL/GenBank/DDBJ databases">
        <title>Salinisphaera dokdonensis CL-ES53 Genome Sequencing.</title>
        <authorList>
            <person name="Li C."/>
            <person name="Lai Q."/>
            <person name="Shao Z."/>
        </authorList>
    </citation>
    <scope>NUCLEOTIDE SEQUENCE [LARGE SCALE GENOMIC DNA]</scope>
    <source>
        <strain evidence="4 5">CL-ES53</strain>
    </source>
</reference>
<proteinExistence type="predicted"/>
<dbReference type="Proteomes" id="UP001460888">
    <property type="component" value="Unassembled WGS sequence"/>
</dbReference>
<dbReference type="InterPro" id="IPR003439">
    <property type="entry name" value="ABC_transporter-like_ATP-bd"/>
</dbReference>
<dbReference type="SMART" id="SM00382">
    <property type="entry name" value="AAA"/>
    <property type="match status" value="1"/>
</dbReference>
<dbReference type="CDD" id="cd00267">
    <property type="entry name" value="ABC_ATPase"/>
    <property type="match status" value="1"/>
</dbReference>
<evidence type="ECO:0000313" key="5">
    <source>
        <dbReference type="Proteomes" id="UP001460888"/>
    </source>
</evidence>
<feature type="domain" description="ABC transporter" evidence="3">
    <location>
        <begin position="1"/>
        <end position="213"/>
    </location>
</feature>
<dbReference type="PROSITE" id="PS50893">
    <property type="entry name" value="ABC_TRANSPORTER_2"/>
    <property type="match status" value="1"/>
</dbReference>
<comment type="caution">
    <text evidence="4">The sequence shown here is derived from an EMBL/GenBank/DDBJ whole genome shotgun (WGS) entry which is preliminary data.</text>
</comment>
<sequence length="213" mass="23317">MNRQRVAGATAAPRFEAEALAIAAIGPIDFTLAAGDCLGLAAPSGAGKTRLLRAMADLDAHAGSCRLDGHPAEVFSAPDWRRRVMFLPAESAWWFDTPRPHIRPDRLAARLAALDLDTRLLDQPIERISSGQRQRLALIRLLSYNPDVLLLDEPTANLDGPNIERVEALIDEYRQQNDACCIWVGHDRGQLERVATQHLVLDAAGKPTDTPCS</sequence>
<dbReference type="PANTHER" id="PTHR43119">
    <property type="entry name" value="ABC TRANSPORT PROTEIN ATP-BINDING COMPONENT-RELATED"/>
    <property type="match status" value="1"/>
</dbReference>